<comment type="caution">
    <text evidence="1">The sequence shown here is derived from an EMBL/GenBank/DDBJ whole genome shotgun (WGS) entry which is preliminary data.</text>
</comment>
<dbReference type="Proteomes" id="UP000177215">
    <property type="component" value="Unassembled WGS sequence"/>
</dbReference>
<accession>A0A1F6EVR6</accession>
<reference evidence="1 2" key="1">
    <citation type="journal article" date="2016" name="Nat. Commun.">
        <title>Thousands of microbial genomes shed light on interconnected biogeochemical processes in an aquifer system.</title>
        <authorList>
            <person name="Anantharaman K."/>
            <person name="Brown C.T."/>
            <person name="Hug L.A."/>
            <person name="Sharon I."/>
            <person name="Castelle C.J."/>
            <person name="Probst A.J."/>
            <person name="Thomas B.C."/>
            <person name="Singh A."/>
            <person name="Wilkins M.J."/>
            <person name="Karaoz U."/>
            <person name="Brodie E.L."/>
            <person name="Williams K.H."/>
            <person name="Hubbard S.S."/>
            <person name="Banfield J.F."/>
        </authorList>
    </citation>
    <scope>NUCLEOTIDE SEQUENCE [LARGE SCALE GENOMIC DNA]</scope>
</reference>
<gene>
    <name evidence="1" type="ORF">A3B35_03680</name>
</gene>
<sequence length="74" mass="8265">MGGKKSDNNDVERVVVMNGMVDIEFDPQSGKAYLGVTDDLSKMYNRVEFGGVQWIEDLMGALQRLKNKVAKAEQ</sequence>
<organism evidence="1 2">
    <name type="scientific">Candidatus Kaiserbacteria bacterium RIFCSPLOWO2_01_FULL_54_24</name>
    <dbReference type="NCBI Taxonomy" id="1798515"/>
    <lineage>
        <taxon>Bacteria</taxon>
        <taxon>Candidatus Kaiseribacteriota</taxon>
    </lineage>
</organism>
<dbReference type="EMBL" id="MFMC01000010">
    <property type="protein sequence ID" value="OGG77709.1"/>
    <property type="molecule type" value="Genomic_DNA"/>
</dbReference>
<dbReference type="AlphaFoldDB" id="A0A1F6EVR6"/>
<proteinExistence type="predicted"/>
<protein>
    <submittedName>
        <fullName evidence="1">Uncharacterized protein</fullName>
    </submittedName>
</protein>
<name>A0A1F6EVR6_9BACT</name>
<evidence type="ECO:0000313" key="2">
    <source>
        <dbReference type="Proteomes" id="UP000177215"/>
    </source>
</evidence>
<evidence type="ECO:0000313" key="1">
    <source>
        <dbReference type="EMBL" id="OGG77709.1"/>
    </source>
</evidence>